<accession>A0A8J4R4H8</accession>
<keyword evidence="2" id="KW-1185">Reference proteome</keyword>
<protein>
    <submittedName>
        <fullName evidence="1">Uncharacterized protein</fullName>
    </submittedName>
</protein>
<gene>
    <name evidence="1" type="ORF">CMV_011067</name>
</gene>
<dbReference type="EMBL" id="JRKL02001329">
    <property type="protein sequence ID" value="KAF3964672.1"/>
    <property type="molecule type" value="Genomic_DNA"/>
</dbReference>
<dbReference type="Proteomes" id="UP000737018">
    <property type="component" value="Unassembled WGS sequence"/>
</dbReference>
<name>A0A8J4R4H8_9ROSI</name>
<sequence>MTNEEDNNSLQSTTLSATHIQSNSAALLLFHSKSAATPTIFRGSKAYHWSLGVSLSLAVHLLKLCIKLVPRLIHTFIRISSPSSHFLDEERSSQSRSFTPLASQELSKDLPTDISNDFKVIDEILVFTSHVVLPWLTRFLFVLCGACLHFKSHEISVVKDKFQFLRVLFVWMPSMNSFSFSGLRDTPVVSALVVPGD</sequence>
<dbReference type="AlphaFoldDB" id="A0A8J4R4H8"/>
<evidence type="ECO:0000313" key="2">
    <source>
        <dbReference type="Proteomes" id="UP000737018"/>
    </source>
</evidence>
<organism evidence="1 2">
    <name type="scientific">Castanea mollissima</name>
    <name type="common">Chinese chestnut</name>
    <dbReference type="NCBI Taxonomy" id="60419"/>
    <lineage>
        <taxon>Eukaryota</taxon>
        <taxon>Viridiplantae</taxon>
        <taxon>Streptophyta</taxon>
        <taxon>Embryophyta</taxon>
        <taxon>Tracheophyta</taxon>
        <taxon>Spermatophyta</taxon>
        <taxon>Magnoliopsida</taxon>
        <taxon>eudicotyledons</taxon>
        <taxon>Gunneridae</taxon>
        <taxon>Pentapetalae</taxon>
        <taxon>rosids</taxon>
        <taxon>fabids</taxon>
        <taxon>Fagales</taxon>
        <taxon>Fagaceae</taxon>
        <taxon>Castanea</taxon>
    </lineage>
</organism>
<proteinExistence type="predicted"/>
<comment type="caution">
    <text evidence="1">The sequence shown here is derived from an EMBL/GenBank/DDBJ whole genome shotgun (WGS) entry which is preliminary data.</text>
</comment>
<reference evidence="1" key="1">
    <citation type="submission" date="2020-03" db="EMBL/GenBank/DDBJ databases">
        <title>Castanea mollissima Vanexum genome sequencing.</title>
        <authorList>
            <person name="Staton M."/>
        </authorList>
    </citation>
    <scope>NUCLEOTIDE SEQUENCE</scope>
    <source>
        <tissue evidence="1">Leaf</tissue>
    </source>
</reference>
<evidence type="ECO:0000313" key="1">
    <source>
        <dbReference type="EMBL" id="KAF3964672.1"/>
    </source>
</evidence>